<dbReference type="Proteomes" id="UP000000269">
    <property type="component" value="Chromosome"/>
</dbReference>
<feature type="transmembrane region" description="Helical" evidence="1">
    <location>
        <begin position="20"/>
        <end position="39"/>
    </location>
</feature>
<dbReference type="AlphaFoldDB" id="A8MI74"/>
<feature type="transmembrane region" description="Helical" evidence="1">
    <location>
        <begin position="169"/>
        <end position="187"/>
    </location>
</feature>
<evidence type="ECO:0008006" key="4">
    <source>
        <dbReference type="Google" id="ProtNLM"/>
    </source>
</evidence>
<dbReference type="KEGG" id="aoe:Clos_1968"/>
<keyword evidence="1" id="KW-0812">Transmembrane</keyword>
<protein>
    <recommendedName>
        <fullName evidence="4">Phosphoesterase PA-phosphatase related</fullName>
    </recommendedName>
</protein>
<gene>
    <name evidence="2" type="ordered locus">Clos_1968</name>
</gene>
<feature type="transmembrane region" description="Helical" evidence="1">
    <location>
        <begin position="59"/>
        <end position="83"/>
    </location>
</feature>
<keyword evidence="1" id="KW-1133">Transmembrane helix</keyword>
<reference evidence="3" key="1">
    <citation type="submission" date="2007-10" db="EMBL/GenBank/DDBJ databases">
        <title>Complete genome of Alkaliphilus oremlandii OhILAs.</title>
        <authorList>
            <person name="Copeland A."/>
            <person name="Lucas S."/>
            <person name="Lapidus A."/>
            <person name="Barry K."/>
            <person name="Detter J.C."/>
            <person name="Glavina del Rio T."/>
            <person name="Hammon N."/>
            <person name="Israni S."/>
            <person name="Dalin E."/>
            <person name="Tice H."/>
            <person name="Pitluck S."/>
            <person name="Chain P."/>
            <person name="Malfatti S."/>
            <person name="Shin M."/>
            <person name="Vergez L."/>
            <person name="Schmutz J."/>
            <person name="Larimer F."/>
            <person name="Land M."/>
            <person name="Hauser L."/>
            <person name="Kyrpides N."/>
            <person name="Mikhailova N."/>
            <person name="Stolz J.F."/>
            <person name="Dawson A."/>
            <person name="Fisher E."/>
            <person name="Crable B."/>
            <person name="Perera E."/>
            <person name="Lisak J."/>
            <person name="Ranganathan M."/>
            <person name="Basu P."/>
            <person name="Richardson P."/>
        </authorList>
    </citation>
    <scope>NUCLEOTIDE SEQUENCE [LARGE SCALE GENOMIC DNA]</scope>
    <source>
        <strain evidence="3">OhILAs</strain>
    </source>
</reference>
<keyword evidence="1" id="KW-0472">Membrane</keyword>
<name>A8MI74_ALKOO</name>
<dbReference type="eggNOG" id="COG0671">
    <property type="taxonomic scope" value="Bacteria"/>
</dbReference>
<evidence type="ECO:0000313" key="3">
    <source>
        <dbReference type="Proteomes" id="UP000000269"/>
    </source>
</evidence>
<feature type="transmembrane region" description="Helical" evidence="1">
    <location>
        <begin position="193"/>
        <end position="213"/>
    </location>
</feature>
<sequence length="238" mass="27516">MIFYEWGVEMVTIKRLWNDYKHFALLSLYGVLYLWFYYLERTVVPEYDMFSPLDHKIPFIKEFVIPYLFWYIYMAFGFVYLGIVSKKDYYRLFLFMFIGMSVCYAVYGIFPNGQSLRPVITGDDIFSRTMKYIYATDTPTNVAPSIHVLNSIAIHIGLMGYEPFKKNRGLKLVSLIIMVTISASTVLVKQHSILDGIWAIALSIVLYVGIYVVPDFIGERKEVGVENTKASVSTQKGI</sequence>
<dbReference type="HOGENOM" id="CLU_102949_1_0_9"/>
<keyword evidence="3" id="KW-1185">Reference proteome</keyword>
<dbReference type="EMBL" id="CP000853">
    <property type="protein sequence ID" value="ABW19506.1"/>
    <property type="molecule type" value="Genomic_DNA"/>
</dbReference>
<feature type="transmembrane region" description="Helical" evidence="1">
    <location>
        <begin position="89"/>
        <end position="110"/>
    </location>
</feature>
<organism evidence="2 3">
    <name type="scientific">Alkaliphilus oremlandii (strain OhILAs)</name>
    <name type="common">Clostridium oremlandii (strain OhILAs)</name>
    <dbReference type="NCBI Taxonomy" id="350688"/>
    <lineage>
        <taxon>Bacteria</taxon>
        <taxon>Bacillati</taxon>
        <taxon>Bacillota</taxon>
        <taxon>Clostridia</taxon>
        <taxon>Peptostreptococcales</taxon>
        <taxon>Natronincolaceae</taxon>
        <taxon>Alkaliphilus</taxon>
    </lineage>
</organism>
<dbReference type="STRING" id="350688.Clos_1968"/>
<evidence type="ECO:0000313" key="2">
    <source>
        <dbReference type="EMBL" id="ABW19506.1"/>
    </source>
</evidence>
<proteinExistence type="predicted"/>
<accession>A8MI74</accession>
<evidence type="ECO:0000256" key="1">
    <source>
        <dbReference type="SAM" id="Phobius"/>
    </source>
</evidence>